<protein>
    <submittedName>
        <fullName evidence="2">Fic family protein</fullName>
    </submittedName>
</protein>
<dbReference type="Proteomes" id="UP001596302">
    <property type="component" value="Unassembled WGS sequence"/>
</dbReference>
<accession>A0ABW1IZP0</accession>
<reference evidence="3" key="1">
    <citation type="journal article" date="2019" name="Int. J. Syst. Evol. Microbiol.">
        <title>The Global Catalogue of Microorganisms (GCM) 10K type strain sequencing project: providing services to taxonomists for standard genome sequencing and annotation.</title>
        <authorList>
            <consortium name="The Broad Institute Genomics Platform"/>
            <consortium name="The Broad Institute Genome Sequencing Center for Infectious Disease"/>
            <person name="Wu L."/>
            <person name="Ma J."/>
        </authorList>
    </citation>
    <scope>NUCLEOTIDE SEQUENCE [LARGE SCALE GENOMIC DNA]</scope>
    <source>
        <strain evidence="3">CCM 8391</strain>
    </source>
</reference>
<dbReference type="InterPro" id="IPR040198">
    <property type="entry name" value="Fido_containing"/>
</dbReference>
<dbReference type="InterPro" id="IPR036597">
    <property type="entry name" value="Fido-like_dom_sf"/>
</dbReference>
<dbReference type="PROSITE" id="PS51459">
    <property type="entry name" value="FIDO"/>
    <property type="match status" value="1"/>
</dbReference>
<evidence type="ECO:0000259" key="1">
    <source>
        <dbReference type="PROSITE" id="PS51459"/>
    </source>
</evidence>
<dbReference type="InterPro" id="IPR025758">
    <property type="entry name" value="Fic/DOC_N"/>
</dbReference>
<organism evidence="2 3">
    <name type="scientific">Pseudonocardia hispaniensis</name>
    <dbReference type="NCBI Taxonomy" id="904933"/>
    <lineage>
        <taxon>Bacteria</taxon>
        <taxon>Bacillati</taxon>
        <taxon>Actinomycetota</taxon>
        <taxon>Actinomycetes</taxon>
        <taxon>Pseudonocardiales</taxon>
        <taxon>Pseudonocardiaceae</taxon>
        <taxon>Pseudonocardia</taxon>
    </lineage>
</organism>
<dbReference type="PANTHER" id="PTHR13504:SF38">
    <property type="entry name" value="FIDO DOMAIN-CONTAINING PROTEIN"/>
    <property type="match status" value="1"/>
</dbReference>
<keyword evidence="3" id="KW-1185">Reference proteome</keyword>
<dbReference type="EMBL" id="JBHSQW010000014">
    <property type="protein sequence ID" value="MFC5993921.1"/>
    <property type="molecule type" value="Genomic_DNA"/>
</dbReference>
<dbReference type="Gene3D" id="1.10.3290.10">
    <property type="entry name" value="Fido-like domain"/>
    <property type="match status" value="1"/>
</dbReference>
<dbReference type="PANTHER" id="PTHR13504">
    <property type="entry name" value="FIDO DOMAIN-CONTAINING PROTEIN DDB_G0283145"/>
    <property type="match status" value="1"/>
</dbReference>
<evidence type="ECO:0000313" key="3">
    <source>
        <dbReference type="Proteomes" id="UP001596302"/>
    </source>
</evidence>
<dbReference type="SUPFAM" id="SSF140931">
    <property type="entry name" value="Fic-like"/>
    <property type="match status" value="1"/>
</dbReference>
<dbReference type="Pfam" id="PF13784">
    <property type="entry name" value="Fic_N"/>
    <property type="match status" value="1"/>
</dbReference>
<dbReference type="RefSeq" id="WP_379583961.1">
    <property type="nucleotide sequence ID" value="NZ_JBHSQW010000014.1"/>
</dbReference>
<dbReference type="Pfam" id="PF02661">
    <property type="entry name" value="Fic"/>
    <property type="match status" value="1"/>
</dbReference>
<gene>
    <name evidence="2" type="ORF">ACFQE5_06830</name>
</gene>
<proteinExistence type="predicted"/>
<feature type="domain" description="Fido" evidence="1">
    <location>
        <begin position="136"/>
        <end position="297"/>
    </location>
</feature>
<dbReference type="InterPro" id="IPR003812">
    <property type="entry name" value="Fido"/>
</dbReference>
<sequence length="405" mass="44995">MNLDAFADNAPGSLVEINGTDPRRGEWTHMAFVPDPLPTESPDLTGATYRAVADARAALAALDSTARRLPNPRLFRRPSLRAEAQSTSALEGTYAPLAEVLTADEDRPQSVDMREVLNYVVMAESAFKWVEQGRPLTVNMLEQLQQILVHRTKAEGTSSGKVRGHQVVIGQRSDARLSDLPVHAARFVPSPPGLDLQANLRDLLEWMADKETGRHMDPVVAAALAHYQFETLHPFNDGNGRIGRMLIVIHLFEQGTLLEPTLTVSPWFEARRGEYYDHLFAVSTEAAWDPYVRFFAEGLEASAQRTHDRMIALVEVQSNMKDRVRKSKLRADTAYSLVDFAVSNISFTVRTVQRELELSYGRANSLVGQLVEIGVIAPLGIESGGTRKFYAPEVYNVLLGKETDQ</sequence>
<comment type="caution">
    <text evidence="2">The sequence shown here is derived from an EMBL/GenBank/DDBJ whole genome shotgun (WGS) entry which is preliminary data.</text>
</comment>
<evidence type="ECO:0000313" key="2">
    <source>
        <dbReference type="EMBL" id="MFC5993921.1"/>
    </source>
</evidence>
<name>A0ABW1IZP0_9PSEU</name>